<sequence length="671" mass="76768">MSFAPWRFRYFLVYLWIGIGLYGVRNVHAVELDSSKLSKIQSETFEVVVPKPDTDPLSYEKPLPLDLLPYQFRNDRFYSIGTAFALGANRYVTAAHVINGTMGGVLGEPALRDASGQIYVLDKIYKYSLQKDFVVFSLKQPPHTVLPKLNTTPVLNQPVFAVGNALGTGIVIRDGLYTSNTPEEEAGRWTWLRFSAAASPGNSGGPLLDKNGSVMGIVVMKSPNENLNYALPIDEIMKAPEGDAVFDNREIYTIDIFDTTRWLDFRKTLTLPMSYAEFSSRYLQVMNAQADRLLDDLLENQRTTLFPQSIGSNYFLNNSDNYNYEHSYPLLVVRGTDGTWNLAPSNNYRKGLLPDNGYVEYGSTMFDLLLFHLRKPDRVPSGQLYENPKQYMDLLLQAWTLNRNVGDQADRITSLGLPEKNYILQDGYDRRWQVSIWPIPYKNAKLTLFSLPVPDGYVSIGRLTQAGADQYIASKDLQVLSNYIYVSYGGTLEQWREYLKNNNILPALFSSLNIDFDYDKNFSYKSDRVLFSYTPELQEITPDSYLRMSFSFFNQDGKWLWDVANVTAKPPRDDTQLIQVIRHTRPTKDLADEFKNPWLDKLYRKPPNDGKVFYGSNYSMIDFIPGVPTKPEGVAPPFLYSVFYRTKGMRQQDEMSAKLDLLLKNLQIYEH</sequence>
<dbReference type="InterPro" id="IPR001940">
    <property type="entry name" value="Peptidase_S1C"/>
</dbReference>
<protein>
    <submittedName>
        <fullName evidence="1">Serine protease</fullName>
    </submittedName>
</protein>
<gene>
    <name evidence="1" type="ORF">N0A02_29965</name>
</gene>
<keyword evidence="2" id="KW-1185">Reference proteome</keyword>
<dbReference type="InterPro" id="IPR009003">
    <property type="entry name" value="Peptidase_S1_PA"/>
</dbReference>
<dbReference type="RefSeq" id="WP_349545304.1">
    <property type="nucleotide sequence ID" value="NZ_JAOALG010000002.1"/>
</dbReference>
<evidence type="ECO:0000313" key="1">
    <source>
        <dbReference type="EMBL" id="MEQ5843689.1"/>
    </source>
</evidence>
<dbReference type="Proteomes" id="UP001469089">
    <property type="component" value="Unassembled WGS sequence"/>
</dbReference>
<keyword evidence="1" id="KW-0645">Protease</keyword>
<dbReference type="PRINTS" id="PR00834">
    <property type="entry name" value="PROTEASES2C"/>
</dbReference>
<proteinExistence type="predicted"/>
<dbReference type="Pfam" id="PF13365">
    <property type="entry name" value="Trypsin_2"/>
    <property type="match status" value="1"/>
</dbReference>
<name>A0ABV1LWJ7_9BURK</name>
<dbReference type="SUPFAM" id="SSF50494">
    <property type="entry name" value="Trypsin-like serine proteases"/>
    <property type="match status" value="1"/>
</dbReference>
<dbReference type="PANTHER" id="PTHR43019:SF23">
    <property type="entry name" value="PROTEASE DO-LIKE 5, CHLOROPLASTIC"/>
    <property type="match status" value="1"/>
</dbReference>
<organism evidence="1 2">
    <name type="scientific">Paraburkholderia acidicola</name>
    <dbReference type="NCBI Taxonomy" id="1912599"/>
    <lineage>
        <taxon>Bacteria</taxon>
        <taxon>Pseudomonadati</taxon>
        <taxon>Pseudomonadota</taxon>
        <taxon>Betaproteobacteria</taxon>
        <taxon>Burkholderiales</taxon>
        <taxon>Burkholderiaceae</taxon>
        <taxon>Paraburkholderia</taxon>
    </lineage>
</organism>
<comment type="caution">
    <text evidence="1">The sequence shown here is derived from an EMBL/GenBank/DDBJ whole genome shotgun (WGS) entry which is preliminary data.</text>
</comment>
<dbReference type="PANTHER" id="PTHR43019">
    <property type="entry name" value="SERINE ENDOPROTEASE DEGS"/>
    <property type="match status" value="1"/>
</dbReference>
<reference evidence="1 2" key="1">
    <citation type="journal article" date="2024" name="Chem. Sci.">
        <title>Discovery of a lagriamide polyketide by integrated genome mining, isotopic labeling, and untargeted metabolomics.</title>
        <authorList>
            <person name="Fergusson C.H."/>
            <person name="Saulog J."/>
            <person name="Paulo B.S."/>
            <person name="Wilson D.M."/>
            <person name="Liu D.Y."/>
            <person name="Morehouse N.J."/>
            <person name="Waterworth S."/>
            <person name="Barkei J."/>
            <person name="Gray C.A."/>
            <person name="Kwan J.C."/>
            <person name="Eustaquio A.S."/>
            <person name="Linington R.G."/>
        </authorList>
    </citation>
    <scope>NUCLEOTIDE SEQUENCE [LARGE SCALE GENOMIC DNA]</scope>
    <source>
        <strain evidence="1 2">RL17-338-BIF-B</strain>
    </source>
</reference>
<dbReference type="Gene3D" id="2.40.10.120">
    <property type="match status" value="1"/>
</dbReference>
<dbReference type="EMBL" id="JAOALG010000002">
    <property type="protein sequence ID" value="MEQ5843689.1"/>
    <property type="molecule type" value="Genomic_DNA"/>
</dbReference>
<dbReference type="GO" id="GO:0008233">
    <property type="term" value="F:peptidase activity"/>
    <property type="evidence" value="ECO:0007669"/>
    <property type="project" value="UniProtKB-KW"/>
</dbReference>
<evidence type="ECO:0000313" key="2">
    <source>
        <dbReference type="Proteomes" id="UP001469089"/>
    </source>
</evidence>
<keyword evidence="1" id="KW-0378">Hydrolase</keyword>
<accession>A0ABV1LWJ7</accession>
<dbReference type="GO" id="GO:0006508">
    <property type="term" value="P:proteolysis"/>
    <property type="evidence" value="ECO:0007669"/>
    <property type="project" value="UniProtKB-KW"/>
</dbReference>